<proteinExistence type="predicted"/>
<organism evidence="1 2">
    <name type="scientific">Colletotrichum truncatum</name>
    <name type="common">Anthracnose fungus</name>
    <name type="synonym">Colletotrichum capsici</name>
    <dbReference type="NCBI Taxonomy" id="5467"/>
    <lineage>
        <taxon>Eukaryota</taxon>
        <taxon>Fungi</taxon>
        <taxon>Dikarya</taxon>
        <taxon>Ascomycota</taxon>
        <taxon>Pezizomycotina</taxon>
        <taxon>Sordariomycetes</taxon>
        <taxon>Hypocreomycetidae</taxon>
        <taxon>Glomerellales</taxon>
        <taxon>Glomerellaceae</taxon>
        <taxon>Colletotrichum</taxon>
        <taxon>Colletotrichum truncatum species complex</taxon>
    </lineage>
</organism>
<evidence type="ECO:0000313" key="2">
    <source>
        <dbReference type="Proteomes" id="UP000805649"/>
    </source>
</evidence>
<evidence type="ECO:0000313" key="1">
    <source>
        <dbReference type="EMBL" id="KAL0929459.1"/>
    </source>
</evidence>
<accession>A0ACC3YC89</accession>
<dbReference type="Proteomes" id="UP000805649">
    <property type="component" value="Unassembled WGS sequence"/>
</dbReference>
<dbReference type="EMBL" id="VUJX02000017">
    <property type="protein sequence ID" value="KAL0929459.1"/>
    <property type="molecule type" value="Genomic_DNA"/>
</dbReference>
<sequence length="36" mass="4358">MSLWYSSIPYGWCCCFPYGWCYCIPYGRWTVVNKHS</sequence>
<name>A0ACC3YC89_COLTU</name>
<protein>
    <submittedName>
        <fullName evidence="1">Uncharacterized protein</fullName>
    </submittedName>
</protein>
<keyword evidence="2" id="KW-1185">Reference proteome</keyword>
<gene>
    <name evidence="1" type="ORF">CTRU02_215625</name>
</gene>
<reference evidence="1 2" key="1">
    <citation type="journal article" date="2020" name="Phytopathology">
        <title>Genome Sequence Resources of Colletotrichum truncatum, C. plurivorum, C. musicola, and C. sojae: Four Species Pathogenic to Soybean (Glycine max).</title>
        <authorList>
            <person name="Rogerio F."/>
            <person name="Boufleur T.R."/>
            <person name="Ciampi-Guillardi M."/>
            <person name="Sukno S.A."/>
            <person name="Thon M.R."/>
            <person name="Massola Junior N.S."/>
            <person name="Baroncelli R."/>
        </authorList>
    </citation>
    <scope>NUCLEOTIDE SEQUENCE [LARGE SCALE GENOMIC DNA]</scope>
    <source>
        <strain evidence="1 2">CMES1059</strain>
    </source>
</reference>
<comment type="caution">
    <text evidence="1">The sequence shown here is derived from an EMBL/GenBank/DDBJ whole genome shotgun (WGS) entry which is preliminary data.</text>
</comment>